<gene>
    <name evidence="2" type="ORF">LCGC14_1978380</name>
</gene>
<dbReference type="InterPro" id="IPR001173">
    <property type="entry name" value="Glyco_trans_2-like"/>
</dbReference>
<dbReference type="CDD" id="cd00761">
    <property type="entry name" value="Glyco_tranf_GTA_type"/>
    <property type="match status" value="1"/>
</dbReference>
<dbReference type="SUPFAM" id="SSF53448">
    <property type="entry name" value="Nucleotide-diphospho-sugar transferases"/>
    <property type="match status" value="1"/>
</dbReference>
<organism evidence="2">
    <name type="scientific">marine sediment metagenome</name>
    <dbReference type="NCBI Taxonomy" id="412755"/>
    <lineage>
        <taxon>unclassified sequences</taxon>
        <taxon>metagenomes</taxon>
        <taxon>ecological metagenomes</taxon>
    </lineage>
</organism>
<proteinExistence type="predicted"/>
<name>A0A0F9HN02_9ZZZZ</name>
<feature type="domain" description="Glycosyltransferase 2-like" evidence="1">
    <location>
        <begin position="6"/>
        <end position="109"/>
    </location>
</feature>
<comment type="caution">
    <text evidence="2">The sequence shown here is derived from an EMBL/GenBank/DDBJ whole genome shotgun (WGS) entry which is preliminary data.</text>
</comment>
<protein>
    <recommendedName>
        <fullName evidence="1">Glycosyltransferase 2-like domain-containing protein</fullName>
    </recommendedName>
</protein>
<dbReference type="InterPro" id="IPR029044">
    <property type="entry name" value="Nucleotide-diphossugar_trans"/>
</dbReference>
<dbReference type="Gene3D" id="3.90.550.10">
    <property type="entry name" value="Spore Coat Polysaccharide Biosynthesis Protein SpsA, Chain A"/>
    <property type="match status" value="1"/>
</dbReference>
<dbReference type="Pfam" id="PF00535">
    <property type="entry name" value="Glycos_transf_2"/>
    <property type="match status" value="1"/>
</dbReference>
<accession>A0A0F9HN02</accession>
<evidence type="ECO:0000259" key="1">
    <source>
        <dbReference type="Pfam" id="PF00535"/>
    </source>
</evidence>
<sequence>MVGISITTRNRPDVLRYTLAKFEEFWDENQGIIVIDDNSECWEENKEIVKGHEFYYVYSKERIGIPQSKNVGFQCLKDYDHQFWFDDDCFPKCAKWYEPFIEAMEYQGHLLYLRDWAHIHPVLHFRNVVEYTGATACLMT</sequence>
<feature type="non-terminal residue" evidence="2">
    <location>
        <position position="140"/>
    </location>
</feature>
<dbReference type="EMBL" id="LAZR01022088">
    <property type="protein sequence ID" value="KKL83080.1"/>
    <property type="molecule type" value="Genomic_DNA"/>
</dbReference>
<reference evidence="2" key="1">
    <citation type="journal article" date="2015" name="Nature">
        <title>Complex archaea that bridge the gap between prokaryotes and eukaryotes.</title>
        <authorList>
            <person name="Spang A."/>
            <person name="Saw J.H."/>
            <person name="Jorgensen S.L."/>
            <person name="Zaremba-Niedzwiedzka K."/>
            <person name="Martijn J."/>
            <person name="Lind A.E."/>
            <person name="van Eijk R."/>
            <person name="Schleper C."/>
            <person name="Guy L."/>
            <person name="Ettema T.J."/>
        </authorList>
    </citation>
    <scope>NUCLEOTIDE SEQUENCE</scope>
</reference>
<evidence type="ECO:0000313" key="2">
    <source>
        <dbReference type="EMBL" id="KKL83080.1"/>
    </source>
</evidence>
<dbReference type="AlphaFoldDB" id="A0A0F9HN02"/>